<dbReference type="RefSeq" id="WP_198568730.1">
    <property type="nucleotide sequence ID" value="NZ_CP066167.1"/>
</dbReference>
<keyword evidence="3" id="KW-1185">Reference proteome</keyword>
<reference evidence="2 3" key="1">
    <citation type="submission" date="2020-12" db="EMBL/GenBank/DDBJ databases">
        <authorList>
            <person name="Shan Y."/>
        </authorList>
    </citation>
    <scope>NUCLEOTIDE SEQUENCE [LARGE SCALE GENOMIC DNA]</scope>
    <source>
        <strain evidence="3">csc3.9</strain>
    </source>
</reference>
<dbReference type="InterPro" id="IPR001763">
    <property type="entry name" value="Rhodanese-like_dom"/>
</dbReference>
<evidence type="ECO:0000313" key="3">
    <source>
        <dbReference type="Proteomes" id="UP000596063"/>
    </source>
</evidence>
<feature type="domain" description="Rhodanese" evidence="1">
    <location>
        <begin position="6"/>
        <end position="60"/>
    </location>
</feature>
<evidence type="ECO:0000259" key="1">
    <source>
        <dbReference type="PROSITE" id="PS50206"/>
    </source>
</evidence>
<dbReference type="InterPro" id="IPR051783">
    <property type="entry name" value="NAD(P)-dependent_oxidoreduct"/>
</dbReference>
<protein>
    <submittedName>
        <fullName evidence="2">NAD-dependent epimerase/dehydratase family protein</fullName>
    </submittedName>
</protein>
<dbReference type="Gene3D" id="3.40.50.720">
    <property type="entry name" value="NAD(P)-binding Rossmann-like Domain"/>
    <property type="match status" value="1"/>
</dbReference>
<dbReference type="PANTHER" id="PTHR48079:SF6">
    <property type="entry name" value="NAD(P)-BINDING DOMAIN-CONTAINING PROTEIN-RELATED"/>
    <property type="match status" value="1"/>
</dbReference>
<dbReference type="KEGG" id="snan:I6N98_12745"/>
<dbReference type="PROSITE" id="PS50206">
    <property type="entry name" value="RHODANESE_3"/>
    <property type="match status" value="1"/>
</dbReference>
<dbReference type="Pfam" id="PF01370">
    <property type="entry name" value="Epimerase"/>
    <property type="match status" value="1"/>
</dbReference>
<dbReference type="PANTHER" id="PTHR48079">
    <property type="entry name" value="PROTEIN YEEZ"/>
    <property type="match status" value="1"/>
</dbReference>
<organism evidence="2 3">
    <name type="scientific">Spongiibacter nanhainus</name>
    <dbReference type="NCBI Taxonomy" id="2794344"/>
    <lineage>
        <taxon>Bacteria</taxon>
        <taxon>Pseudomonadati</taxon>
        <taxon>Pseudomonadota</taxon>
        <taxon>Gammaproteobacteria</taxon>
        <taxon>Cellvibrionales</taxon>
        <taxon>Spongiibacteraceae</taxon>
        <taxon>Spongiibacter</taxon>
    </lineage>
</organism>
<dbReference type="AlphaFoldDB" id="A0A7T4UPN9"/>
<gene>
    <name evidence="2" type="ORF">I6N98_12745</name>
</gene>
<dbReference type="SUPFAM" id="SSF51735">
    <property type="entry name" value="NAD(P)-binding Rossmann-fold domains"/>
    <property type="match status" value="1"/>
</dbReference>
<dbReference type="GO" id="GO:0004029">
    <property type="term" value="F:aldehyde dehydrogenase (NAD+) activity"/>
    <property type="evidence" value="ECO:0007669"/>
    <property type="project" value="TreeGrafter"/>
</dbReference>
<evidence type="ECO:0000313" key="2">
    <source>
        <dbReference type="EMBL" id="QQD17228.1"/>
    </source>
</evidence>
<dbReference type="InterPro" id="IPR001509">
    <property type="entry name" value="Epimerase_deHydtase"/>
</dbReference>
<name>A0A7T4UPN9_9GAMM</name>
<dbReference type="Proteomes" id="UP000596063">
    <property type="component" value="Chromosome"/>
</dbReference>
<dbReference type="GO" id="GO:0005737">
    <property type="term" value="C:cytoplasm"/>
    <property type="evidence" value="ECO:0007669"/>
    <property type="project" value="TreeGrafter"/>
</dbReference>
<dbReference type="InterPro" id="IPR036291">
    <property type="entry name" value="NAD(P)-bd_dom_sf"/>
</dbReference>
<dbReference type="EMBL" id="CP066167">
    <property type="protein sequence ID" value="QQD17228.1"/>
    <property type="molecule type" value="Genomic_DNA"/>
</dbReference>
<accession>A0A7T4UPN9</accession>
<proteinExistence type="predicted"/>
<sequence>MSDQESKHAVDKTKPVLVTGASGFVGSHTARLLTEQGRKVRVLLRKSSNTRALDGLPVDIHYGDVLDPQSLRDAMGGCATVFYSVVDPRFWLTDTKPLYRNNVDGLVNAMDVALELGVERFIFTSTMGTLGVNPNGPVTEDIPFNWLDKAPPYIRARLEAENVFLKYCAEKKLPGVALCVANTYGPQDYQPTPHGKMVWDMSCGRVKAALDAGAPTVDIRDVAEAAVAAEEKGRLGERYIIANEYISNRDFYTLAAAEGGQPPPKIIPMWVGYIAATVIESILKLLRKKDYLVRKDAVYLSEVFREMDHSKATRDLDWHPRPVAQTVKDAVAWYQANESILDSSGH</sequence>